<feature type="domain" description="PucR C-terminal helix-turn-helix" evidence="1">
    <location>
        <begin position="142"/>
        <end position="198"/>
    </location>
</feature>
<protein>
    <recommendedName>
        <fullName evidence="1">PucR C-terminal helix-turn-helix domain-containing protein</fullName>
    </recommendedName>
</protein>
<dbReference type="InterPro" id="IPR051448">
    <property type="entry name" value="CdaR-like_regulators"/>
</dbReference>
<dbReference type="InterPro" id="IPR042070">
    <property type="entry name" value="PucR_C-HTH_sf"/>
</dbReference>
<sequence>MTHVDTALSPCAPALASHYLLALVRPPVRLALDRPGTLESGHPLGQLLLVPDEADEGVRVHQELAGALGERGWLALARRPADQLTDGVREAAEVLRLVAAGQRPHGVYRVADVLVEYAAVRDQQVAACLAAVVQPLRAHEVLWETLLGLVRADYNRNRLARLLYIHRSTLDYRLRRIAEITGCDPTTGRGAQVLTAAVVVTTLQR</sequence>
<dbReference type="Pfam" id="PF13556">
    <property type="entry name" value="HTH_30"/>
    <property type="match status" value="1"/>
</dbReference>
<proteinExistence type="predicted"/>
<dbReference type="Proteomes" id="UP001519363">
    <property type="component" value="Unassembled WGS sequence"/>
</dbReference>
<name>A0ABS5APR3_9PSEU</name>
<reference evidence="2 3" key="1">
    <citation type="submission" date="2021-03" db="EMBL/GenBank/DDBJ databases">
        <title>Sequencing the genomes of 1000 actinobacteria strains.</title>
        <authorList>
            <person name="Klenk H.-P."/>
        </authorList>
    </citation>
    <scope>NUCLEOTIDE SEQUENCE [LARGE SCALE GENOMIC DNA]</scope>
    <source>
        <strain evidence="2 3">DSM 44580</strain>
    </source>
</reference>
<organism evidence="2 3">
    <name type="scientific">Crossiella equi</name>
    <dbReference type="NCBI Taxonomy" id="130796"/>
    <lineage>
        <taxon>Bacteria</taxon>
        <taxon>Bacillati</taxon>
        <taxon>Actinomycetota</taxon>
        <taxon>Actinomycetes</taxon>
        <taxon>Pseudonocardiales</taxon>
        <taxon>Pseudonocardiaceae</taxon>
        <taxon>Crossiella</taxon>
    </lineage>
</organism>
<dbReference type="PANTHER" id="PTHR33744">
    <property type="entry name" value="CARBOHYDRATE DIACID REGULATOR"/>
    <property type="match status" value="1"/>
</dbReference>
<evidence type="ECO:0000313" key="2">
    <source>
        <dbReference type="EMBL" id="MBP2478548.1"/>
    </source>
</evidence>
<keyword evidence="3" id="KW-1185">Reference proteome</keyword>
<dbReference type="EMBL" id="JAGIOO010000001">
    <property type="protein sequence ID" value="MBP2478548.1"/>
    <property type="molecule type" value="Genomic_DNA"/>
</dbReference>
<evidence type="ECO:0000259" key="1">
    <source>
        <dbReference type="Pfam" id="PF13556"/>
    </source>
</evidence>
<evidence type="ECO:0000313" key="3">
    <source>
        <dbReference type="Proteomes" id="UP001519363"/>
    </source>
</evidence>
<gene>
    <name evidence="2" type="ORF">JOF53_007420</name>
</gene>
<dbReference type="Gene3D" id="1.10.10.2840">
    <property type="entry name" value="PucR C-terminal helix-turn-helix domain"/>
    <property type="match status" value="1"/>
</dbReference>
<dbReference type="InterPro" id="IPR025736">
    <property type="entry name" value="PucR_C-HTH_dom"/>
</dbReference>
<dbReference type="RefSeq" id="WP_209707575.1">
    <property type="nucleotide sequence ID" value="NZ_JAGIOO010000001.1"/>
</dbReference>
<accession>A0ABS5APR3</accession>
<comment type="caution">
    <text evidence="2">The sequence shown here is derived from an EMBL/GenBank/DDBJ whole genome shotgun (WGS) entry which is preliminary data.</text>
</comment>